<name>A0ACB9QEQ0_BAUVA</name>
<organism evidence="1 2">
    <name type="scientific">Bauhinia variegata</name>
    <name type="common">Purple orchid tree</name>
    <name type="synonym">Phanera variegata</name>
    <dbReference type="NCBI Taxonomy" id="167791"/>
    <lineage>
        <taxon>Eukaryota</taxon>
        <taxon>Viridiplantae</taxon>
        <taxon>Streptophyta</taxon>
        <taxon>Embryophyta</taxon>
        <taxon>Tracheophyta</taxon>
        <taxon>Spermatophyta</taxon>
        <taxon>Magnoliopsida</taxon>
        <taxon>eudicotyledons</taxon>
        <taxon>Gunneridae</taxon>
        <taxon>Pentapetalae</taxon>
        <taxon>rosids</taxon>
        <taxon>fabids</taxon>
        <taxon>Fabales</taxon>
        <taxon>Fabaceae</taxon>
        <taxon>Cercidoideae</taxon>
        <taxon>Cercideae</taxon>
        <taxon>Bauhiniinae</taxon>
        <taxon>Bauhinia</taxon>
    </lineage>
</organism>
<dbReference type="Proteomes" id="UP000828941">
    <property type="component" value="Chromosome 1"/>
</dbReference>
<gene>
    <name evidence="1" type="ORF">L6164_001984</name>
</gene>
<comment type="caution">
    <text evidence="1">The sequence shown here is derived from an EMBL/GenBank/DDBJ whole genome shotgun (WGS) entry which is preliminary data.</text>
</comment>
<evidence type="ECO:0000313" key="1">
    <source>
        <dbReference type="EMBL" id="KAI4358081.1"/>
    </source>
</evidence>
<protein>
    <submittedName>
        <fullName evidence="1">Uncharacterized protein</fullName>
    </submittedName>
</protein>
<reference evidence="1 2" key="1">
    <citation type="journal article" date="2022" name="DNA Res.">
        <title>Chromosomal-level genome assembly of the orchid tree Bauhinia variegata (Leguminosae; Cercidoideae) supports the allotetraploid origin hypothesis of Bauhinia.</title>
        <authorList>
            <person name="Zhong Y."/>
            <person name="Chen Y."/>
            <person name="Zheng D."/>
            <person name="Pang J."/>
            <person name="Liu Y."/>
            <person name="Luo S."/>
            <person name="Meng S."/>
            <person name="Qian L."/>
            <person name="Wei D."/>
            <person name="Dai S."/>
            <person name="Zhou R."/>
        </authorList>
    </citation>
    <scope>NUCLEOTIDE SEQUENCE [LARGE SCALE GENOMIC DNA]</scope>
    <source>
        <strain evidence="1">BV-YZ2020</strain>
    </source>
</reference>
<keyword evidence="2" id="KW-1185">Reference proteome</keyword>
<dbReference type="EMBL" id="CM039426">
    <property type="protein sequence ID" value="KAI4358081.1"/>
    <property type="molecule type" value="Genomic_DNA"/>
</dbReference>
<accession>A0ACB9QEQ0</accession>
<evidence type="ECO:0000313" key="2">
    <source>
        <dbReference type="Proteomes" id="UP000828941"/>
    </source>
</evidence>
<sequence>MGTFRSADNMIATATKVTEVLLTEKILKFGCISGCYVLEVRRGVDRLHEVVTLAQVGEDPLTVKVDHLKTCYSRS</sequence>
<proteinExistence type="predicted"/>